<evidence type="ECO:0000313" key="5">
    <source>
        <dbReference type="Proteomes" id="UP000037751"/>
    </source>
</evidence>
<evidence type="ECO:0000256" key="1">
    <source>
        <dbReference type="ARBA" id="ARBA00009083"/>
    </source>
</evidence>
<evidence type="ECO:0000256" key="3">
    <source>
        <dbReference type="ARBA" id="ARBA00023274"/>
    </source>
</evidence>
<protein>
    <submittedName>
        <fullName evidence="4">Mrp2-mitochondrial ribosomal small subunit</fullName>
    </submittedName>
</protein>
<dbReference type="FunFam" id="1.10.287.1480:FF:000001">
    <property type="entry name" value="30S ribosomal protein S14"/>
    <property type="match status" value="1"/>
</dbReference>
<dbReference type="Proteomes" id="UP000037751">
    <property type="component" value="Unassembled WGS sequence"/>
</dbReference>
<comment type="caution">
    <text evidence="4">The sequence shown here is derived from an EMBL/GenBank/DDBJ whole genome shotgun (WGS) entry which is preliminary data.</text>
</comment>
<keyword evidence="3" id="KW-0687">Ribonucleoprotein</keyword>
<sequence>MGVRPNARMLRDMAARQAVQSNELLRRAYKYIARNTTLPSRVRHMAQLELNSFPAKSRPAFVKERCVDTGRGRGIFTEFGLCRYQFRRKAVHGEIPGVEKASW</sequence>
<dbReference type="NCBIfam" id="NF006477">
    <property type="entry name" value="PRK08881.1"/>
    <property type="match status" value="1"/>
</dbReference>
<dbReference type="PANTHER" id="PTHR19836:SF19">
    <property type="entry name" value="SMALL RIBOSOMAL SUBUNIT PROTEIN US14M"/>
    <property type="match status" value="1"/>
</dbReference>
<reference evidence="4 5" key="1">
    <citation type="submission" date="2015-07" db="EMBL/GenBank/DDBJ databases">
        <title>Draft Genome Sequence of Malassezia furfur CBS1878 and Malassezia pachydermatis CBS1879.</title>
        <authorList>
            <person name="Triana S."/>
            <person name="Ohm R."/>
            <person name="Gonzalez A."/>
            <person name="DeCock H."/>
            <person name="Restrepo S."/>
            <person name="Celis A."/>
        </authorList>
    </citation>
    <scope>NUCLEOTIDE SEQUENCE [LARGE SCALE GENOMIC DNA]</scope>
    <source>
        <strain evidence="4 5">CBS 1879</strain>
    </source>
</reference>
<keyword evidence="5" id="KW-1185">Reference proteome</keyword>
<dbReference type="InterPro" id="IPR001209">
    <property type="entry name" value="Ribosomal_uS14"/>
</dbReference>
<dbReference type="Gene3D" id="1.10.287.1480">
    <property type="match status" value="1"/>
</dbReference>
<comment type="similarity">
    <text evidence="1">Belongs to the universal ribosomal protein uS14 family.</text>
</comment>
<dbReference type="VEuPathDB" id="FungiDB:Malapachy_0229"/>
<dbReference type="InterPro" id="IPR018271">
    <property type="entry name" value="Ribosomal_uS14_CS"/>
</dbReference>
<dbReference type="STRING" id="77020.A0A0M9VNL9"/>
<dbReference type="OrthoDB" id="413436at2759"/>
<accession>A0A0M9VNL9</accession>
<dbReference type="GO" id="GO:0003735">
    <property type="term" value="F:structural constituent of ribosome"/>
    <property type="evidence" value="ECO:0007669"/>
    <property type="project" value="InterPro"/>
</dbReference>
<dbReference type="EMBL" id="LGAV01000006">
    <property type="protein sequence ID" value="KOS13489.1"/>
    <property type="molecule type" value="Genomic_DNA"/>
</dbReference>
<organism evidence="4 5">
    <name type="scientific">Malassezia pachydermatis</name>
    <dbReference type="NCBI Taxonomy" id="77020"/>
    <lineage>
        <taxon>Eukaryota</taxon>
        <taxon>Fungi</taxon>
        <taxon>Dikarya</taxon>
        <taxon>Basidiomycota</taxon>
        <taxon>Ustilaginomycotina</taxon>
        <taxon>Malasseziomycetes</taxon>
        <taxon>Malasseziales</taxon>
        <taxon>Malasseziaceae</taxon>
        <taxon>Malassezia</taxon>
    </lineage>
</organism>
<dbReference type="AlphaFoldDB" id="A0A0M9VNL9"/>
<dbReference type="RefSeq" id="XP_017991121.1">
    <property type="nucleotide sequence ID" value="XM_018134760.1"/>
</dbReference>
<evidence type="ECO:0000256" key="2">
    <source>
        <dbReference type="ARBA" id="ARBA00022980"/>
    </source>
</evidence>
<dbReference type="GeneID" id="28726635"/>
<dbReference type="Pfam" id="PF00253">
    <property type="entry name" value="Ribosomal_S14"/>
    <property type="match status" value="1"/>
</dbReference>
<dbReference type="SUPFAM" id="SSF57716">
    <property type="entry name" value="Glucocorticoid receptor-like (DNA-binding domain)"/>
    <property type="match status" value="1"/>
</dbReference>
<keyword evidence="2" id="KW-0689">Ribosomal protein</keyword>
<gene>
    <name evidence="4" type="ORF">Malapachy_0229</name>
</gene>
<dbReference type="PANTHER" id="PTHR19836">
    <property type="entry name" value="30S RIBOSOMAL PROTEIN S14"/>
    <property type="match status" value="1"/>
</dbReference>
<name>A0A0M9VNL9_9BASI</name>
<dbReference type="GO" id="GO:0005763">
    <property type="term" value="C:mitochondrial small ribosomal subunit"/>
    <property type="evidence" value="ECO:0007669"/>
    <property type="project" value="TreeGrafter"/>
</dbReference>
<evidence type="ECO:0000313" key="4">
    <source>
        <dbReference type="EMBL" id="KOS13489.1"/>
    </source>
</evidence>
<proteinExistence type="inferred from homology"/>
<dbReference type="PROSITE" id="PS00527">
    <property type="entry name" value="RIBOSOMAL_S14"/>
    <property type="match status" value="1"/>
</dbReference>
<dbReference type="GO" id="GO:0006412">
    <property type="term" value="P:translation"/>
    <property type="evidence" value="ECO:0007669"/>
    <property type="project" value="InterPro"/>
</dbReference>